<dbReference type="EMBL" id="CP001818">
    <property type="protein sequence ID" value="ACZ19752.1"/>
    <property type="molecule type" value="Genomic_DNA"/>
</dbReference>
<dbReference type="SUPFAM" id="SSF52972">
    <property type="entry name" value="ITPase-like"/>
    <property type="match status" value="1"/>
</dbReference>
<keyword evidence="5 7" id="KW-0460">Magnesium</keyword>
<dbReference type="PANTHER" id="PTHR11067:SF9">
    <property type="entry name" value="INOSINE TRIPHOSPHATE PYROPHOSPHATASE"/>
    <property type="match status" value="1"/>
</dbReference>
<dbReference type="OrthoDB" id="9807456at2"/>
<keyword evidence="2 7" id="KW-0479">Metal-binding</keyword>
<protein>
    <recommendedName>
        <fullName evidence="7">dITP/XTP pyrophosphatase</fullName>
        <ecNumber evidence="7">3.6.1.66</ecNumber>
    </recommendedName>
    <alternativeName>
        <fullName evidence="7">Non-canonical purine NTP pyrophosphatase</fullName>
    </alternativeName>
    <alternativeName>
        <fullName evidence="7">Non-standard purine NTP pyrophosphatase</fullName>
    </alternativeName>
    <alternativeName>
        <fullName evidence="7">Nucleoside-triphosphate diphosphatase</fullName>
    </alternativeName>
    <alternativeName>
        <fullName evidence="7">Nucleoside-triphosphate pyrophosphatase</fullName>
        <shortName evidence="7">NTPase</shortName>
    </alternativeName>
</protein>
<dbReference type="EnsemblBacteria" id="ACZ19752">
    <property type="protein sequence ID" value="ACZ19752"/>
    <property type="gene ID" value="Taci_1531"/>
</dbReference>
<dbReference type="InterPro" id="IPR002637">
    <property type="entry name" value="RdgB/HAM1"/>
</dbReference>
<evidence type="ECO:0000256" key="4">
    <source>
        <dbReference type="ARBA" id="ARBA00022801"/>
    </source>
</evidence>
<dbReference type="GO" id="GO:0009146">
    <property type="term" value="P:purine nucleoside triphosphate catabolic process"/>
    <property type="evidence" value="ECO:0007669"/>
    <property type="project" value="UniProtKB-UniRule"/>
</dbReference>
<organism evidence="8 9">
    <name type="scientific">Thermanaerovibrio acidaminovorans (strain ATCC 49978 / DSM 6589 / Su883)</name>
    <name type="common">Selenomonas acidaminovorans</name>
    <dbReference type="NCBI Taxonomy" id="525903"/>
    <lineage>
        <taxon>Bacteria</taxon>
        <taxon>Thermotogati</taxon>
        <taxon>Synergistota</taxon>
        <taxon>Synergistia</taxon>
        <taxon>Synergistales</taxon>
        <taxon>Synergistaceae</taxon>
        <taxon>Thermanaerovibrio</taxon>
    </lineage>
</organism>
<feature type="binding site" evidence="7">
    <location>
        <position position="46"/>
    </location>
    <ligand>
        <name>Mg(2+)</name>
        <dbReference type="ChEBI" id="CHEBI:18420"/>
    </ligand>
</feature>
<dbReference type="Gene3D" id="3.90.950.10">
    <property type="match status" value="1"/>
</dbReference>
<feature type="binding site" evidence="7">
    <location>
        <begin position="153"/>
        <end position="156"/>
    </location>
    <ligand>
        <name>substrate</name>
    </ligand>
</feature>
<feature type="active site" description="Proton acceptor" evidence="7">
    <location>
        <position position="75"/>
    </location>
</feature>
<evidence type="ECO:0000256" key="5">
    <source>
        <dbReference type="ARBA" id="ARBA00022842"/>
    </source>
</evidence>
<dbReference type="AlphaFoldDB" id="D1B6W1"/>
<keyword evidence="4 7" id="KW-0378">Hydrolase</keyword>
<gene>
    <name evidence="8" type="ordered locus">Taci_1531</name>
</gene>
<dbReference type="GO" id="GO:0009117">
    <property type="term" value="P:nucleotide metabolic process"/>
    <property type="evidence" value="ECO:0007669"/>
    <property type="project" value="UniProtKB-KW"/>
</dbReference>
<feature type="binding site" evidence="7">
    <location>
        <position position="175"/>
    </location>
    <ligand>
        <name>substrate</name>
    </ligand>
</feature>
<comment type="function">
    <text evidence="7">Pyrophosphatase that catalyzes the hydrolysis of nucleoside triphosphates to their monophosphate derivatives, with a high preference for the non-canonical purine nucleotides XTP (xanthosine triphosphate), dITP (deoxyinosine triphosphate) and ITP. Seems to function as a house-cleaning enzyme that removes non-canonical purine nucleotides from the nucleotide pool, thus preventing their incorporation into DNA/RNA and avoiding chromosomal lesions.</text>
</comment>
<evidence type="ECO:0000313" key="9">
    <source>
        <dbReference type="Proteomes" id="UP000002030"/>
    </source>
</evidence>
<comment type="catalytic activity">
    <reaction evidence="7">
        <text>XTP + H2O = XMP + diphosphate + H(+)</text>
        <dbReference type="Rhea" id="RHEA:28610"/>
        <dbReference type="ChEBI" id="CHEBI:15377"/>
        <dbReference type="ChEBI" id="CHEBI:15378"/>
        <dbReference type="ChEBI" id="CHEBI:33019"/>
        <dbReference type="ChEBI" id="CHEBI:57464"/>
        <dbReference type="ChEBI" id="CHEBI:61314"/>
        <dbReference type="EC" id="3.6.1.66"/>
    </reaction>
</comment>
<comment type="subunit">
    <text evidence="7">Homodimer.</text>
</comment>
<dbReference type="InterPro" id="IPR020922">
    <property type="entry name" value="dITP/XTP_pyrophosphatase"/>
</dbReference>
<dbReference type="KEGG" id="tai:Taci_1531"/>
<evidence type="ECO:0000256" key="7">
    <source>
        <dbReference type="HAMAP-Rule" id="MF_01405"/>
    </source>
</evidence>
<comment type="catalytic activity">
    <reaction evidence="7">
        <text>dITP + H2O = dIMP + diphosphate + H(+)</text>
        <dbReference type="Rhea" id="RHEA:28342"/>
        <dbReference type="ChEBI" id="CHEBI:15377"/>
        <dbReference type="ChEBI" id="CHEBI:15378"/>
        <dbReference type="ChEBI" id="CHEBI:33019"/>
        <dbReference type="ChEBI" id="CHEBI:61194"/>
        <dbReference type="ChEBI" id="CHEBI:61382"/>
        <dbReference type="EC" id="3.6.1.66"/>
    </reaction>
</comment>
<evidence type="ECO:0000313" key="8">
    <source>
        <dbReference type="EMBL" id="ACZ19752.1"/>
    </source>
</evidence>
<evidence type="ECO:0000256" key="3">
    <source>
        <dbReference type="ARBA" id="ARBA00022741"/>
    </source>
</evidence>
<dbReference type="GO" id="GO:0036222">
    <property type="term" value="F:XTP diphosphatase activity"/>
    <property type="evidence" value="ECO:0007669"/>
    <property type="project" value="UniProtKB-UniRule"/>
</dbReference>
<dbReference type="PATRIC" id="fig|525903.6.peg.1527"/>
<dbReference type="Proteomes" id="UP000002030">
    <property type="component" value="Chromosome"/>
</dbReference>
<feature type="binding site" evidence="7">
    <location>
        <begin position="15"/>
        <end position="20"/>
    </location>
    <ligand>
        <name>substrate</name>
    </ligand>
</feature>
<comment type="catalytic activity">
    <reaction evidence="7">
        <text>ITP + H2O = IMP + diphosphate + H(+)</text>
        <dbReference type="Rhea" id="RHEA:29399"/>
        <dbReference type="ChEBI" id="CHEBI:15377"/>
        <dbReference type="ChEBI" id="CHEBI:15378"/>
        <dbReference type="ChEBI" id="CHEBI:33019"/>
        <dbReference type="ChEBI" id="CHEBI:58053"/>
        <dbReference type="ChEBI" id="CHEBI:61402"/>
        <dbReference type="EC" id="3.6.1.66"/>
    </reaction>
</comment>
<dbReference type="EC" id="3.6.1.66" evidence="7"/>
<name>D1B6W1_THEAS</name>
<dbReference type="GO" id="GO:0046872">
    <property type="term" value="F:metal ion binding"/>
    <property type="evidence" value="ECO:0007669"/>
    <property type="project" value="UniProtKB-KW"/>
</dbReference>
<keyword evidence="9" id="KW-1185">Reference proteome</keyword>
<feature type="binding site" evidence="7">
    <location>
        <position position="76"/>
    </location>
    <ligand>
        <name>substrate</name>
    </ligand>
</feature>
<evidence type="ECO:0000256" key="6">
    <source>
        <dbReference type="ARBA" id="ARBA00023080"/>
    </source>
</evidence>
<keyword evidence="6 7" id="KW-0546">Nucleotide metabolism</keyword>
<dbReference type="GO" id="GO:0017111">
    <property type="term" value="F:ribonucleoside triphosphate phosphatase activity"/>
    <property type="evidence" value="ECO:0007669"/>
    <property type="project" value="InterPro"/>
</dbReference>
<dbReference type="CDD" id="cd00515">
    <property type="entry name" value="HAM1"/>
    <property type="match status" value="1"/>
</dbReference>
<keyword evidence="3 7" id="KW-0547">Nucleotide-binding</keyword>
<dbReference type="PANTHER" id="PTHR11067">
    <property type="entry name" value="INOSINE TRIPHOSPHATE PYROPHOSPHATASE/HAM1 PROTEIN"/>
    <property type="match status" value="1"/>
</dbReference>
<dbReference type="eggNOG" id="COG0127">
    <property type="taxonomic scope" value="Bacteria"/>
</dbReference>
<evidence type="ECO:0000256" key="1">
    <source>
        <dbReference type="ARBA" id="ARBA00008023"/>
    </source>
</evidence>
<feature type="binding site" evidence="7">
    <location>
        <position position="75"/>
    </location>
    <ligand>
        <name>Mg(2+)</name>
        <dbReference type="ChEBI" id="CHEBI:18420"/>
    </ligand>
</feature>
<dbReference type="HOGENOM" id="CLU_082080_0_0_0"/>
<reference evidence="8 9" key="1">
    <citation type="journal article" date="2009" name="Stand. Genomic Sci.">
        <title>Complete genome sequence of Thermanaerovibrio acidaminovorans type strain (Su883).</title>
        <authorList>
            <person name="Chovatia M."/>
            <person name="Sikorski J."/>
            <person name="Schroder M."/>
            <person name="Lapidus A."/>
            <person name="Nolan M."/>
            <person name="Tice H."/>
            <person name="Glavina Del Rio T."/>
            <person name="Copeland A."/>
            <person name="Cheng J.F."/>
            <person name="Lucas S."/>
            <person name="Chen F."/>
            <person name="Bruce D."/>
            <person name="Goodwin L."/>
            <person name="Pitluck S."/>
            <person name="Ivanova N."/>
            <person name="Mavromatis K."/>
            <person name="Ovchinnikova G."/>
            <person name="Pati A."/>
            <person name="Chen A."/>
            <person name="Palaniappan K."/>
            <person name="Land M."/>
            <person name="Hauser L."/>
            <person name="Chang Y.J."/>
            <person name="Jeffries C.D."/>
            <person name="Chain P."/>
            <person name="Saunders E."/>
            <person name="Detter J.C."/>
            <person name="Brettin T."/>
            <person name="Rohde M."/>
            <person name="Goker M."/>
            <person name="Spring S."/>
            <person name="Bristow J."/>
            <person name="Markowitz V."/>
            <person name="Hugenholtz P."/>
            <person name="Kyrpides N.C."/>
            <person name="Klenk H.P."/>
            <person name="Eisen J.A."/>
        </authorList>
    </citation>
    <scope>NUCLEOTIDE SEQUENCE [LARGE SCALE GENOMIC DNA]</scope>
    <source>
        <strain evidence="9">ATCC 49978 / DSM 6589 / Su883</strain>
    </source>
</reference>
<dbReference type="GO" id="GO:0005829">
    <property type="term" value="C:cytosol"/>
    <property type="evidence" value="ECO:0007669"/>
    <property type="project" value="TreeGrafter"/>
</dbReference>
<dbReference type="Pfam" id="PF01725">
    <property type="entry name" value="Ham1p_like"/>
    <property type="match status" value="1"/>
</dbReference>
<comment type="similarity">
    <text evidence="1 7">Belongs to the HAM1 NTPase family.</text>
</comment>
<comment type="cofactor">
    <cofactor evidence="7">
        <name>Mg(2+)</name>
        <dbReference type="ChEBI" id="CHEBI:18420"/>
    </cofactor>
    <text evidence="7">Binds 1 Mg(2+) ion per subunit.</text>
</comment>
<dbReference type="HAMAP" id="MF_01405">
    <property type="entry name" value="Non_canon_purine_NTPase"/>
    <property type="match status" value="1"/>
</dbReference>
<feature type="binding site" evidence="7">
    <location>
        <begin position="180"/>
        <end position="181"/>
    </location>
    <ligand>
        <name>substrate</name>
    </ligand>
</feature>
<proteinExistence type="inferred from homology"/>
<evidence type="ECO:0000256" key="2">
    <source>
        <dbReference type="ARBA" id="ARBA00022723"/>
    </source>
</evidence>
<accession>D1B6W1</accession>
<dbReference type="GO" id="GO:0000166">
    <property type="term" value="F:nucleotide binding"/>
    <property type="evidence" value="ECO:0007669"/>
    <property type="project" value="UniProtKB-KW"/>
</dbReference>
<dbReference type="GO" id="GO:0035870">
    <property type="term" value="F:dITP diphosphatase activity"/>
    <property type="evidence" value="ECO:0007669"/>
    <property type="project" value="UniProtKB-UniRule"/>
</dbReference>
<dbReference type="STRING" id="525903.Taci_1531"/>
<sequence>MISMRSWPVEVVLATGNRGKVREWERLLGDGAPVRLVLPSEVPPVEEDQDTYQGNALKKARSFLAGQDRPVLAEDSGLEVVSLGMAPGVRSARVAGSDPERIGWLLERLRGERDRRARFVCVAALAFPDGRSYTFRGELWGTIAERPMGDGGFGYDPVFMPLGLDVTLAQVGALKDRISHRARAARRLVLALPLVVE</sequence>
<dbReference type="InterPro" id="IPR029001">
    <property type="entry name" value="ITPase-like_fam"/>
</dbReference>
<dbReference type="GO" id="GO:0036220">
    <property type="term" value="F:ITP diphosphatase activity"/>
    <property type="evidence" value="ECO:0007669"/>
    <property type="project" value="UniProtKB-UniRule"/>
</dbReference>